<proteinExistence type="predicted"/>
<name>A0A8H7ZNL4_9FUNG</name>
<dbReference type="AlphaFoldDB" id="A0A8H7ZNL4"/>
<comment type="caution">
    <text evidence="1">The sequence shown here is derived from an EMBL/GenBank/DDBJ whole genome shotgun (WGS) entry which is preliminary data.</text>
</comment>
<evidence type="ECO:0000313" key="2">
    <source>
        <dbReference type="Proteomes" id="UP000673691"/>
    </source>
</evidence>
<dbReference type="Proteomes" id="UP000673691">
    <property type="component" value="Unassembled WGS sequence"/>
</dbReference>
<accession>A0A8H7ZNL4</accession>
<protein>
    <submittedName>
        <fullName evidence="1">Uncharacterized protein</fullName>
    </submittedName>
</protein>
<evidence type="ECO:0000313" key="1">
    <source>
        <dbReference type="EMBL" id="KAG5456424.1"/>
    </source>
</evidence>
<sequence>MCRQLERGVISSLCRGAKTRSRPPSSLSRESLKAVTMTGSEPAACWARLGLACPFWNIFSLVPSPPPPPFLPVWFDSCRQICDSCSLPLVEVLCPLSPLFPLPFFFPSFFF</sequence>
<keyword evidence="2" id="KW-1185">Reference proteome</keyword>
<organism evidence="1 2">
    <name type="scientific">Olpidium bornovanus</name>
    <dbReference type="NCBI Taxonomy" id="278681"/>
    <lineage>
        <taxon>Eukaryota</taxon>
        <taxon>Fungi</taxon>
        <taxon>Fungi incertae sedis</taxon>
        <taxon>Olpidiomycota</taxon>
        <taxon>Olpidiomycotina</taxon>
        <taxon>Olpidiomycetes</taxon>
        <taxon>Olpidiales</taxon>
        <taxon>Olpidiaceae</taxon>
        <taxon>Olpidium</taxon>
    </lineage>
</organism>
<dbReference type="EMBL" id="JAEFCI010011770">
    <property type="protein sequence ID" value="KAG5456424.1"/>
    <property type="molecule type" value="Genomic_DNA"/>
</dbReference>
<gene>
    <name evidence="1" type="ORF">BJ554DRAFT_3843</name>
</gene>
<reference evidence="1 2" key="1">
    <citation type="journal article" name="Sci. Rep.">
        <title>Genome-scale phylogenetic analyses confirm Olpidium as the closest living zoosporic fungus to the non-flagellated, terrestrial fungi.</title>
        <authorList>
            <person name="Chang Y."/>
            <person name="Rochon D."/>
            <person name="Sekimoto S."/>
            <person name="Wang Y."/>
            <person name="Chovatia M."/>
            <person name="Sandor L."/>
            <person name="Salamov A."/>
            <person name="Grigoriev I.V."/>
            <person name="Stajich J.E."/>
            <person name="Spatafora J.W."/>
        </authorList>
    </citation>
    <scope>NUCLEOTIDE SEQUENCE [LARGE SCALE GENOMIC DNA]</scope>
    <source>
        <strain evidence="1">S191</strain>
    </source>
</reference>